<feature type="transmembrane region" description="Helical" evidence="1">
    <location>
        <begin position="125"/>
        <end position="152"/>
    </location>
</feature>
<proteinExistence type="predicted"/>
<protein>
    <recommendedName>
        <fullName evidence="4">TraX protein</fullName>
    </recommendedName>
</protein>
<organism evidence="2 3">
    <name type="scientific">Extibacter muris</name>
    <dbReference type="NCBI Taxonomy" id="1796622"/>
    <lineage>
        <taxon>Bacteria</taxon>
        <taxon>Bacillati</taxon>
        <taxon>Bacillota</taxon>
        <taxon>Clostridia</taxon>
        <taxon>Lachnospirales</taxon>
        <taxon>Lachnospiraceae</taxon>
        <taxon>Extibacter</taxon>
    </lineage>
</organism>
<keyword evidence="1" id="KW-0812">Transmembrane</keyword>
<keyword evidence="3" id="KW-1185">Reference proteome</keyword>
<dbReference type="AlphaFoldDB" id="A0A4V2WST3"/>
<sequence length="220" mass="25454">MEWIRNKFGLTTFQLKCIAIISMVVDHTGAVLFPGSMLFRYIGRIAFPIFCFLLVEGFIHTSDIRRYMARLLIFAFVSELPYDLAFRGTLLEFGYQNVFFTLFLGVVLMYVLQKAAEWPVKAIEVLLVMWLAEVLKTDYGSQGILLIAAFFLLHDRLWMKLAAGTAWCFIWNGAVQKYGALAMVPIALYNGERGRSMKYFFYAFYPLHLLLLYGIARWMI</sequence>
<feature type="transmembrane region" description="Helical" evidence="1">
    <location>
        <begin position="164"/>
        <end position="187"/>
    </location>
</feature>
<evidence type="ECO:0000313" key="3">
    <source>
        <dbReference type="Proteomes" id="UP000295710"/>
    </source>
</evidence>
<dbReference type="Proteomes" id="UP000295710">
    <property type="component" value="Unassembled WGS sequence"/>
</dbReference>
<keyword evidence="1" id="KW-0472">Membrane</keyword>
<dbReference type="InterPro" id="IPR008875">
    <property type="entry name" value="TraX"/>
</dbReference>
<feature type="transmembrane region" description="Helical" evidence="1">
    <location>
        <begin position="199"/>
        <end position="219"/>
    </location>
</feature>
<feature type="transmembrane region" description="Helical" evidence="1">
    <location>
        <begin position="93"/>
        <end position="113"/>
    </location>
</feature>
<dbReference type="RefSeq" id="WP_132274767.1">
    <property type="nucleotide sequence ID" value="NZ_JAOBST010000006.1"/>
</dbReference>
<accession>A0A4V2WST3</accession>
<feature type="transmembrane region" description="Helical" evidence="1">
    <location>
        <begin position="38"/>
        <end position="55"/>
    </location>
</feature>
<name>A0A4V2WST3_9FIRM</name>
<gene>
    <name evidence="2" type="ORF">E1963_02285</name>
</gene>
<comment type="caution">
    <text evidence="2">The sequence shown here is derived from an EMBL/GenBank/DDBJ whole genome shotgun (WGS) entry which is preliminary data.</text>
</comment>
<evidence type="ECO:0000313" key="2">
    <source>
        <dbReference type="EMBL" id="TDA22940.1"/>
    </source>
</evidence>
<keyword evidence="1" id="KW-1133">Transmembrane helix</keyword>
<evidence type="ECO:0008006" key="4">
    <source>
        <dbReference type="Google" id="ProtNLM"/>
    </source>
</evidence>
<dbReference type="EMBL" id="SMMX01000002">
    <property type="protein sequence ID" value="TDA22940.1"/>
    <property type="molecule type" value="Genomic_DNA"/>
</dbReference>
<reference evidence="2 3" key="1">
    <citation type="journal article" date="2016" name="Nat. Microbiol.">
        <title>The Mouse Intestinal Bacterial Collection (miBC) provides host-specific insight into cultured diversity and functional potential of the gut microbiota.</title>
        <authorList>
            <person name="Lagkouvardos I."/>
            <person name="Pukall R."/>
            <person name="Abt B."/>
            <person name="Foesel B.U."/>
            <person name="Meier-Kolthoff J.P."/>
            <person name="Kumar N."/>
            <person name="Bresciani A."/>
            <person name="Martinez I."/>
            <person name="Just S."/>
            <person name="Ziegler C."/>
            <person name="Brugiroux S."/>
            <person name="Garzetti D."/>
            <person name="Wenning M."/>
            <person name="Bui T.P."/>
            <person name="Wang J."/>
            <person name="Hugenholtz F."/>
            <person name="Plugge C.M."/>
            <person name="Peterson D.A."/>
            <person name="Hornef M.W."/>
            <person name="Baines J.F."/>
            <person name="Smidt H."/>
            <person name="Walter J."/>
            <person name="Kristiansen K."/>
            <person name="Nielsen H.B."/>
            <person name="Haller D."/>
            <person name="Overmann J."/>
            <person name="Stecher B."/>
            <person name="Clavel T."/>
        </authorList>
    </citation>
    <scope>NUCLEOTIDE SEQUENCE [LARGE SCALE GENOMIC DNA]</scope>
    <source>
        <strain evidence="2 3">DSM 28560</strain>
    </source>
</reference>
<dbReference type="Pfam" id="PF05857">
    <property type="entry name" value="TraX"/>
    <property type="match status" value="1"/>
</dbReference>
<evidence type="ECO:0000256" key="1">
    <source>
        <dbReference type="SAM" id="Phobius"/>
    </source>
</evidence>